<sequence length="288" mass="32878">MVAKNSEARKCSNTNRASIENNREGNIDMKSVAKLSQNENAIVAPVTFNFHGDHDVRIKVIDGEPWFCLADAASILAIKNVSQLSSQLDNKGISKTYTLTDGGKQQLIFVNEPNLYRVIFRSNKPDAKQFQDWVFNVVLPAIRKTGRYEHPIIRENEFTAKDMRNLTHIIRLMTGNFNYNASWSAGVWYCLRKATGVKSPGKFCASDIPVIADECRRIAGITGLLHRFMFDVETEMIKRVVRHGEDVGPFLEEMRQKFLDVLREEQSGSLALREFEELPINKFQHRIN</sequence>
<organism evidence="3 4">
    <name type="scientific">Klebsiella huaxiensis</name>
    <dbReference type="NCBI Taxonomy" id="2153354"/>
    <lineage>
        <taxon>Bacteria</taxon>
        <taxon>Pseudomonadati</taxon>
        <taxon>Pseudomonadota</taxon>
        <taxon>Gammaproteobacteria</taxon>
        <taxon>Enterobacterales</taxon>
        <taxon>Enterobacteriaceae</taxon>
        <taxon>Klebsiella/Raoultella group</taxon>
        <taxon>Klebsiella</taxon>
    </lineage>
</organism>
<dbReference type="PANTHER" id="PTHR36180">
    <property type="entry name" value="DNA-BINDING PROTEIN-RELATED-RELATED"/>
    <property type="match status" value="1"/>
</dbReference>
<dbReference type="EMBL" id="CABGGW010000045">
    <property type="protein sequence ID" value="VUS88699.1"/>
    <property type="molecule type" value="Genomic_DNA"/>
</dbReference>
<dbReference type="OrthoDB" id="79831at2"/>
<reference evidence="3 4" key="1">
    <citation type="submission" date="2019-07" db="EMBL/GenBank/DDBJ databases">
        <authorList>
            <person name="Brisse S."/>
            <person name="Rodrigues C."/>
            <person name="Thorpe H."/>
        </authorList>
    </citation>
    <scope>NUCLEOTIDE SEQUENCE [LARGE SCALE GENOMIC DNA]</scope>
    <source>
        <strain evidence="3">SB6422</strain>
    </source>
</reference>
<dbReference type="PROSITE" id="PS51750">
    <property type="entry name" value="BRO_N"/>
    <property type="match status" value="1"/>
</dbReference>
<gene>
    <name evidence="3" type="ORF">SB6422_02761</name>
</gene>
<protein>
    <recommendedName>
        <fullName evidence="2">Bro-N domain-containing protein</fullName>
    </recommendedName>
</protein>
<dbReference type="RefSeq" id="WP_142514115.1">
    <property type="nucleotide sequence ID" value="NZ_CABGGW010000045.1"/>
</dbReference>
<proteinExistence type="predicted"/>
<evidence type="ECO:0000313" key="4">
    <source>
        <dbReference type="Proteomes" id="UP000317374"/>
    </source>
</evidence>
<feature type="domain" description="Bro-N" evidence="2">
    <location>
        <begin position="39"/>
        <end position="146"/>
    </location>
</feature>
<dbReference type="SMART" id="SM01040">
    <property type="entry name" value="Bro-N"/>
    <property type="match status" value="1"/>
</dbReference>
<dbReference type="Pfam" id="PF02498">
    <property type="entry name" value="Bro-N"/>
    <property type="match status" value="1"/>
</dbReference>
<feature type="compositionally biased region" description="Polar residues" evidence="1">
    <location>
        <begin position="11"/>
        <end position="20"/>
    </location>
</feature>
<feature type="region of interest" description="Disordered" evidence="1">
    <location>
        <begin position="1"/>
        <end position="23"/>
    </location>
</feature>
<dbReference type="PANTHER" id="PTHR36180:SF2">
    <property type="entry name" value="BRO FAMILY PROTEIN"/>
    <property type="match status" value="1"/>
</dbReference>
<dbReference type="Proteomes" id="UP000317374">
    <property type="component" value="Unassembled WGS sequence"/>
</dbReference>
<feature type="compositionally biased region" description="Basic and acidic residues" evidence="1">
    <location>
        <begin position="1"/>
        <end position="10"/>
    </location>
</feature>
<accession>A0A564M469</accession>
<dbReference type="InterPro" id="IPR003497">
    <property type="entry name" value="BRO_N_domain"/>
</dbReference>
<evidence type="ECO:0000259" key="2">
    <source>
        <dbReference type="PROSITE" id="PS51750"/>
    </source>
</evidence>
<evidence type="ECO:0000313" key="3">
    <source>
        <dbReference type="EMBL" id="VUS88699.1"/>
    </source>
</evidence>
<dbReference type="AlphaFoldDB" id="A0A564M469"/>
<evidence type="ECO:0000256" key="1">
    <source>
        <dbReference type="SAM" id="MobiDB-lite"/>
    </source>
</evidence>
<name>A0A564M469_9ENTR</name>